<protein>
    <recommendedName>
        <fullName evidence="3">tRNA(His) guanylyltransferase</fullName>
        <ecNumber evidence="3">2.7.7.79</ecNumber>
    </recommendedName>
</protein>
<evidence type="ECO:0000256" key="5">
    <source>
        <dbReference type="ARBA" id="ARBA00022694"/>
    </source>
</evidence>
<sequence>MKFDEFDKKMRKFEQSLDQVIPADSFMVARLDGKGFTKLTKKDMVLDKPFDIRFRDAVINTIKYLMNGYFQISYAYNESDEISLLFQTHADKFGRKVRKYNSILAAETSVHFSRQIGQTAIFDCRMIALPDLDAVQDYFAWRQADSGRNSVLAHCYYKLVASGKTPQEAADYLRNLPFRDKVHLLTHFGMELKDIPKWQLYGSAVYWKETAKEGFNPATNTLQQSKRKQLVENYDLPVGEEYRKFVIKQLT</sequence>
<comment type="caution">
    <text evidence="13">The sequence shown here is derived from an EMBL/GenBank/DDBJ whole genome shotgun (WGS) entry which is preliminary data.</text>
</comment>
<gene>
    <name evidence="13" type="ORF">E7027_00075</name>
</gene>
<evidence type="ECO:0000313" key="14">
    <source>
        <dbReference type="Proteomes" id="UP000725649"/>
    </source>
</evidence>
<dbReference type="InterPro" id="IPR025845">
    <property type="entry name" value="Thg1_C_dom"/>
</dbReference>
<evidence type="ECO:0000256" key="1">
    <source>
        <dbReference type="ARBA" id="ARBA00001946"/>
    </source>
</evidence>
<keyword evidence="9" id="KW-0460">Magnesium</keyword>
<evidence type="ECO:0000256" key="7">
    <source>
        <dbReference type="ARBA" id="ARBA00022723"/>
    </source>
</evidence>
<keyword evidence="6 13" id="KW-0548">Nucleotidyltransferase</keyword>
<dbReference type="InterPro" id="IPR007537">
    <property type="entry name" value="tRNAHis_GuaTrfase_Thg1"/>
</dbReference>
<comment type="cofactor">
    <cofactor evidence="1">
        <name>Mg(2+)</name>
        <dbReference type="ChEBI" id="CHEBI:18420"/>
    </cofactor>
</comment>
<dbReference type="EMBL" id="SUVG01000001">
    <property type="protein sequence ID" value="MBE6420538.1"/>
    <property type="molecule type" value="Genomic_DNA"/>
</dbReference>
<dbReference type="Proteomes" id="UP000725649">
    <property type="component" value="Unassembled WGS sequence"/>
</dbReference>
<dbReference type="InterPro" id="IPR024956">
    <property type="entry name" value="tRNAHis_GuaTrfase_cat"/>
</dbReference>
<keyword evidence="8" id="KW-0547">Nucleotide-binding</keyword>
<keyword evidence="4" id="KW-0808">Transferase</keyword>
<evidence type="ECO:0000259" key="12">
    <source>
        <dbReference type="Pfam" id="PF14413"/>
    </source>
</evidence>
<evidence type="ECO:0000256" key="2">
    <source>
        <dbReference type="ARBA" id="ARBA00010113"/>
    </source>
</evidence>
<comment type="similarity">
    <text evidence="2">Belongs to the tRNA(His) guanylyltransferase family.</text>
</comment>
<dbReference type="AlphaFoldDB" id="A0A928HEC7"/>
<dbReference type="Pfam" id="PF14413">
    <property type="entry name" value="Thg1C"/>
    <property type="match status" value="1"/>
</dbReference>
<dbReference type="GO" id="GO:0006400">
    <property type="term" value="P:tRNA modification"/>
    <property type="evidence" value="ECO:0007669"/>
    <property type="project" value="InterPro"/>
</dbReference>
<reference evidence="13" key="1">
    <citation type="submission" date="2019-04" db="EMBL/GenBank/DDBJ databases">
        <title>Evolution of Biomass-Degrading Anaerobic Consortia Revealed by Metagenomics.</title>
        <authorList>
            <person name="Peng X."/>
        </authorList>
    </citation>
    <scope>NUCLEOTIDE SEQUENCE</scope>
    <source>
        <strain evidence="13">SIG66</strain>
    </source>
</reference>
<feature type="domain" description="tRNAHis guanylyltransferase catalytic" evidence="11">
    <location>
        <begin position="8"/>
        <end position="130"/>
    </location>
</feature>
<evidence type="ECO:0000256" key="6">
    <source>
        <dbReference type="ARBA" id="ARBA00022695"/>
    </source>
</evidence>
<organism evidence="13 14">
    <name type="scientific">Candidatus Avelusimicrobium gallicola</name>
    <dbReference type="NCBI Taxonomy" id="2562704"/>
    <lineage>
        <taxon>Bacteria</taxon>
        <taxon>Pseudomonadati</taxon>
        <taxon>Elusimicrobiota</taxon>
        <taxon>Elusimicrobia</taxon>
        <taxon>Elusimicrobiales</taxon>
        <taxon>Elusimicrobiaceae</taxon>
        <taxon>Candidatus Avelusimicrobium</taxon>
    </lineage>
</organism>
<feature type="domain" description="Thg1 C-terminal" evidence="12">
    <location>
        <begin position="134"/>
        <end position="229"/>
    </location>
</feature>
<evidence type="ECO:0000256" key="9">
    <source>
        <dbReference type="ARBA" id="ARBA00022842"/>
    </source>
</evidence>
<dbReference type="Pfam" id="PF04446">
    <property type="entry name" value="Thg1"/>
    <property type="match status" value="1"/>
</dbReference>
<dbReference type="GO" id="GO:0005525">
    <property type="term" value="F:GTP binding"/>
    <property type="evidence" value="ECO:0007669"/>
    <property type="project" value="UniProtKB-KW"/>
</dbReference>
<evidence type="ECO:0000256" key="4">
    <source>
        <dbReference type="ARBA" id="ARBA00022679"/>
    </source>
</evidence>
<name>A0A928HEC7_9BACT</name>
<evidence type="ECO:0000256" key="3">
    <source>
        <dbReference type="ARBA" id="ARBA00012511"/>
    </source>
</evidence>
<accession>A0A928HEC7</accession>
<dbReference type="GO" id="GO:0008193">
    <property type="term" value="F:tRNA guanylyltransferase activity"/>
    <property type="evidence" value="ECO:0007669"/>
    <property type="project" value="UniProtKB-EC"/>
</dbReference>
<dbReference type="Gene3D" id="3.30.70.3000">
    <property type="match status" value="1"/>
</dbReference>
<dbReference type="PANTHER" id="PTHR12729">
    <property type="entry name" value="TRNA(HIS) GUANYLYLTRANSFERASE-RELATED"/>
    <property type="match status" value="1"/>
</dbReference>
<evidence type="ECO:0000256" key="8">
    <source>
        <dbReference type="ARBA" id="ARBA00022741"/>
    </source>
</evidence>
<dbReference type="GO" id="GO:0000287">
    <property type="term" value="F:magnesium ion binding"/>
    <property type="evidence" value="ECO:0007669"/>
    <property type="project" value="InterPro"/>
</dbReference>
<dbReference type="PANTHER" id="PTHR12729:SF6">
    <property type="entry name" value="TRNA(HIS) GUANYLYLTRANSFERASE-RELATED"/>
    <property type="match status" value="1"/>
</dbReference>
<dbReference type="InterPro" id="IPR038469">
    <property type="entry name" value="tRNAHis_GuaTrfase_Thg1_sf"/>
</dbReference>
<keyword evidence="10" id="KW-0342">GTP-binding</keyword>
<evidence type="ECO:0000259" key="11">
    <source>
        <dbReference type="Pfam" id="PF04446"/>
    </source>
</evidence>
<keyword evidence="5" id="KW-0819">tRNA processing</keyword>
<evidence type="ECO:0000313" key="13">
    <source>
        <dbReference type="EMBL" id="MBE6420538.1"/>
    </source>
</evidence>
<evidence type="ECO:0000256" key="10">
    <source>
        <dbReference type="ARBA" id="ARBA00023134"/>
    </source>
</evidence>
<keyword evidence="7" id="KW-0479">Metal-binding</keyword>
<proteinExistence type="inferred from homology"/>
<dbReference type="EC" id="2.7.7.79" evidence="3"/>